<evidence type="ECO:0000256" key="1">
    <source>
        <dbReference type="SAM" id="MobiDB-lite"/>
    </source>
</evidence>
<feature type="region of interest" description="Disordered" evidence="1">
    <location>
        <begin position="54"/>
        <end position="83"/>
    </location>
</feature>
<dbReference type="EMBL" id="HBUE01012548">
    <property type="protein sequence ID" value="CAG6449199.1"/>
    <property type="molecule type" value="Transcribed_RNA"/>
</dbReference>
<organism evidence="2">
    <name type="scientific">Culex pipiens</name>
    <name type="common">House mosquito</name>
    <dbReference type="NCBI Taxonomy" id="7175"/>
    <lineage>
        <taxon>Eukaryota</taxon>
        <taxon>Metazoa</taxon>
        <taxon>Ecdysozoa</taxon>
        <taxon>Arthropoda</taxon>
        <taxon>Hexapoda</taxon>
        <taxon>Insecta</taxon>
        <taxon>Pterygota</taxon>
        <taxon>Neoptera</taxon>
        <taxon>Endopterygota</taxon>
        <taxon>Diptera</taxon>
        <taxon>Nematocera</taxon>
        <taxon>Culicoidea</taxon>
        <taxon>Culicidae</taxon>
        <taxon>Culicinae</taxon>
        <taxon>Culicini</taxon>
        <taxon>Culex</taxon>
        <taxon>Culex</taxon>
    </lineage>
</organism>
<reference evidence="2" key="1">
    <citation type="submission" date="2021-05" db="EMBL/GenBank/DDBJ databases">
        <authorList>
            <person name="Alioto T."/>
            <person name="Alioto T."/>
            <person name="Gomez Garrido J."/>
        </authorList>
    </citation>
    <scope>NUCLEOTIDE SEQUENCE</scope>
</reference>
<protein>
    <submittedName>
        <fullName evidence="2">(northern house mosquito) hypothetical protein</fullName>
    </submittedName>
</protein>
<name>A0A8D8A2N9_CULPI</name>
<accession>A0A8D8A2N9</accession>
<sequence>MSGVPHDRRWRAAQLPEQVDASVRRHRCRSVYDLLRKFRSDVARGLLAESSRGSVGAVPRGLAEPISRRNGTDCVSQQAGHFGAENSRRKIDRKVFSRV</sequence>
<evidence type="ECO:0000313" key="2">
    <source>
        <dbReference type="EMBL" id="CAG6449199.1"/>
    </source>
</evidence>
<dbReference type="AlphaFoldDB" id="A0A8D8A2N9"/>
<proteinExistence type="predicted"/>